<dbReference type="InterPro" id="IPR010666">
    <property type="entry name" value="Znf_GRF"/>
</dbReference>
<name>A0A9R1WDL4_LACSA</name>
<dbReference type="PROSITE" id="PS51999">
    <property type="entry name" value="ZF_GRF"/>
    <property type="match status" value="1"/>
</dbReference>
<gene>
    <name evidence="7" type="ORF">LSAT_V11C200098200</name>
</gene>
<sequence length="102" mass="12330">MNNGDTMQLWNRCSHSYFLEQENAVIRTSCSKRNLGKHYYSCTIKIEMLQEPRCKFIGWVDESNRTCDCIEFRLKVEEQNRRLKFYQAISWFIFVSIVIYKV</sequence>
<evidence type="ECO:0000259" key="6">
    <source>
        <dbReference type="PROSITE" id="PS51999"/>
    </source>
</evidence>
<proteinExistence type="predicted"/>
<evidence type="ECO:0000256" key="3">
    <source>
        <dbReference type="ARBA" id="ARBA00022833"/>
    </source>
</evidence>
<accession>A0A9R1WDL4</accession>
<feature type="domain" description="GRF-type" evidence="6">
    <location>
        <begin position="13"/>
        <end position="63"/>
    </location>
</feature>
<evidence type="ECO:0000256" key="4">
    <source>
        <dbReference type="PROSITE-ProRule" id="PRU01343"/>
    </source>
</evidence>
<evidence type="ECO:0000256" key="5">
    <source>
        <dbReference type="SAM" id="Phobius"/>
    </source>
</evidence>
<keyword evidence="3" id="KW-0862">Zinc</keyword>
<keyword evidence="5" id="KW-0472">Membrane</keyword>
<keyword evidence="1" id="KW-0479">Metal-binding</keyword>
<dbReference type="EMBL" id="NBSK02000002">
    <property type="protein sequence ID" value="KAJ0221958.1"/>
    <property type="molecule type" value="Genomic_DNA"/>
</dbReference>
<comment type="caution">
    <text evidence="7">The sequence shown here is derived from an EMBL/GenBank/DDBJ whole genome shotgun (WGS) entry which is preliminary data.</text>
</comment>
<keyword evidence="8" id="KW-1185">Reference proteome</keyword>
<evidence type="ECO:0000256" key="1">
    <source>
        <dbReference type="ARBA" id="ARBA00022723"/>
    </source>
</evidence>
<evidence type="ECO:0000313" key="7">
    <source>
        <dbReference type="EMBL" id="KAJ0221958.1"/>
    </source>
</evidence>
<dbReference type="AlphaFoldDB" id="A0A9R1WDL4"/>
<protein>
    <recommendedName>
        <fullName evidence="6">GRF-type domain-containing protein</fullName>
    </recommendedName>
</protein>
<evidence type="ECO:0000313" key="8">
    <source>
        <dbReference type="Proteomes" id="UP000235145"/>
    </source>
</evidence>
<keyword evidence="2 4" id="KW-0863">Zinc-finger</keyword>
<reference evidence="7 8" key="1">
    <citation type="journal article" date="2017" name="Nat. Commun.">
        <title>Genome assembly with in vitro proximity ligation data and whole-genome triplication in lettuce.</title>
        <authorList>
            <person name="Reyes-Chin-Wo S."/>
            <person name="Wang Z."/>
            <person name="Yang X."/>
            <person name="Kozik A."/>
            <person name="Arikit S."/>
            <person name="Song C."/>
            <person name="Xia L."/>
            <person name="Froenicke L."/>
            <person name="Lavelle D.O."/>
            <person name="Truco M.J."/>
            <person name="Xia R."/>
            <person name="Zhu S."/>
            <person name="Xu C."/>
            <person name="Xu H."/>
            <person name="Xu X."/>
            <person name="Cox K."/>
            <person name="Korf I."/>
            <person name="Meyers B.C."/>
            <person name="Michelmore R.W."/>
        </authorList>
    </citation>
    <scope>NUCLEOTIDE SEQUENCE [LARGE SCALE GENOMIC DNA]</scope>
    <source>
        <strain evidence="8">cv. Salinas</strain>
        <tissue evidence="7">Seedlings</tissue>
    </source>
</reference>
<keyword evidence="5" id="KW-0812">Transmembrane</keyword>
<feature type="transmembrane region" description="Helical" evidence="5">
    <location>
        <begin position="83"/>
        <end position="100"/>
    </location>
</feature>
<evidence type="ECO:0000256" key="2">
    <source>
        <dbReference type="ARBA" id="ARBA00022771"/>
    </source>
</evidence>
<dbReference type="Proteomes" id="UP000235145">
    <property type="component" value="Unassembled WGS sequence"/>
</dbReference>
<keyword evidence="5" id="KW-1133">Transmembrane helix</keyword>
<organism evidence="7 8">
    <name type="scientific">Lactuca sativa</name>
    <name type="common">Garden lettuce</name>
    <dbReference type="NCBI Taxonomy" id="4236"/>
    <lineage>
        <taxon>Eukaryota</taxon>
        <taxon>Viridiplantae</taxon>
        <taxon>Streptophyta</taxon>
        <taxon>Embryophyta</taxon>
        <taxon>Tracheophyta</taxon>
        <taxon>Spermatophyta</taxon>
        <taxon>Magnoliopsida</taxon>
        <taxon>eudicotyledons</taxon>
        <taxon>Gunneridae</taxon>
        <taxon>Pentapetalae</taxon>
        <taxon>asterids</taxon>
        <taxon>campanulids</taxon>
        <taxon>Asterales</taxon>
        <taxon>Asteraceae</taxon>
        <taxon>Cichorioideae</taxon>
        <taxon>Cichorieae</taxon>
        <taxon>Lactucinae</taxon>
        <taxon>Lactuca</taxon>
    </lineage>
</organism>
<dbReference type="GO" id="GO:0008270">
    <property type="term" value="F:zinc ion binding"/>
    <property type="evidence" value="ECO:0007669"/>
    <property type="project" value="UniProtKB-KW"/>
</dbReference>